<feature type="transmembrane region" description="Helical" evidence="17">
    <location>
        <begin position="466"/>
        <end position="493"/>
    </location>
</feature>
<dbReference type="PROSITE" id="PS50267">
    <property type="entry name" value="NA_NEUROTRAN_SYMP_3"/>
    <property type="match status" value="1"/>
</dbReference>
<feature type="transmembrane region" description="Helical" evidence="17">
    <location>
        <begin position="45"/>
        <end position="62"/>
    </location>
</feature>
<dbReference type="GO" id="GO:0015179">
    <property type="term" value="F:L-amino acid transmembrane transporter activity"/>
    <property type="evidence" value="ECO:0007669"/>
    <property type="project" value="TreeGrafter"/>
</dbReference>
<dbReference type="GO" id="GO:0046872">
    <property type="term" value="F:metal ion binding"/>
    <property type="evidence" value="ECO:0007669"/>
    <property type="project" value="UniProtKB-KW"/>
</dbReference>
<keyword evidence="9" id="KW-0406">Ion transport</keyword>
<keyword evidence="8 14" id="KW-0915">Sodium</keyword>
<dbReference type="PRINTS" id="PR00176">
    <property type="entry name" value="NANEUSMPORT"/>
</dbReference>
<dbReference type="Pfam" id="PF00209">
    <property type="entry name" value="SNF"/>
    <property type="match status" value="2"/>
</dbReference>
<evidence type="ECO:0000256" key="4">
    <source>
        <dbReference type="ARBA" id="ARBA00022692"/>
    </source>
</evidence>
<gene>
    <name evidence="18" type="ORF">APICC_08281</name>
</gene>
<feature type="transmembrane region" description="Helical" evidence="17">
    <location>
        <begin position="292"/>
        <end position="316"/>
    </location>
</feature>
<evidence type="ECO:0000256" key="15">
    <source>
        <dbReference type="RuleBase" id="RU003732"/>
    </source>
</evidence>
<feature type="transmembrane region" description="Helical" evidence="17">
    <location>
        <begin position="427"/>
        <end position="446"/>
    </location>
</feature>
<dbReference type="SUPFAM" id="SSF161070">
    <property type="entry name" value="SNF-like"/>
    <property type="match status" value="1"/>
</dbReference>
<feature type="transmembrane region" description="Helical" evidence="17">
    <location>
        <begin position="328"/>
        <end position="350"/>
    </location>
</feature>
<keyword evidence="11" id="KW-0325">Glycoprotein</keyword>
<dbReference type="PANTHER" id="PTHR11616">
    <property type="entry name" value="SODIUM/CHLORIDE DEPENDENT TRANSPORTER"/>
    <property type="match status" value="1"/>
</dbReference>
<evidence type="ECO:0000256" key="9">
    <source>
        <dbReference type="ARBA" id="ARBA00023065"/>
    </source>
</evidence>
<feature type="transmembrane region" description="Helical" evidence="17">
    <location>
        <begin position="527"/>
        <end position="548"/>
    </location>
</feature>
<evidence type="ECO:0000256" key="3">
    <source>
        <dbReference type="ARBA" id="ARBA00022448"/>
    </source>
</evidence>
<protein>
    <recommendedName>
        <fullName evidence="15">Transporter</fullName>
    </recommendedName>
</protein>
<comment type="function">
    <text evidence="13">Unusual broad substrate spectrum amino acid:sodium cotransporter that promotes absorption of the D isomers of essential amino acids. Neutral amino acids are the preferred substrates, especially methionine and phenylalanine.</text>
</comment>
<dbReference type="AlphaFoldDB" id="A0A2A3EBQ2"/>
<dbReference type="EMBL" id="KZ288308">
    <property type="protein sequence ID" value="PBC28722.1"/>
    <property type="molecule type" value="Genomic_DNA"/>
</dbReference>
<evidence type="ECO:0000256" key="10">
    <source>
        <dbReference type="ARBA" id="ARBA00023136"/>
    </source>
</evidence>
<keyword evidence="7 17" id="KW-1133">Transmembrane helix</keyword>
<evidence type="ECO:0000256" key="5">
    <source>
        <dbReference type="ARBA" id="ARBA00022847"/>
    </source>
</evidence>
<feature type="binding site" evidence="14">
    <location>
        <position position="402"/>
    </location>
    <ligand>
        <name>Na(+)</name>
        <dbReference type="ChEBI" id="CHEBI:29101"/>
        <label>1</label>
    </ligand>
</feature>
<comment type="similarity">
    <text evidence="2 15">Belongs to the sodium:neurotransmitter symporter (SNF) (TC 2.A.22) family.</text>
</comment>
<feature type="transmembrane region" description="Helical" evidence="17">
    <location>
        <begin position="390"/>
        <end position="415"/>
    </location>
</feature>
<evidence type="ECO:0000313" key="18">
    <source>
        <dbReference type="EMBL" id="PBC28722.1"/>
    </source>
</evidence>
<dbReference type="InterPro" id="IPR000175">
    <property type="entry name" value="Na/ntran_symport"/>
</dbReference>
<feature type="transmembrane region" description="Helical" evidence="17">
    <location>
        <begin position="131"/>
        <end position="151"/>
    </location>
</feature>
<evidence type="ECO:0000256" key="16">
    <source>
        <dbReference type="SAM" id="MobiDB-lite"/>
    </source>
</evidence>
<feature type="region of interest" description="Disordered" evidence="16">
    <location>
        <begin position="629"/>
        <end position="651"/>
    </location>
</feature>
<proteinExistence type="inferred from homology"/>
<sequence>MAENDRGHQNPTFTMDETDKKSNEESRCVEITREIKKRSKWNNEIEFLMSCIAISIGFGNIWRFPFTAYENGGGVFLIPYIIVLFLVGKPIYYMEIILGQFSSSSSINVWNISPGFSGIGWSQFYCNTALMTYYSSLMALTLFFLIASFSAELPWAKCREEWLDYCIDSSHQIDNNTSNITSFVQLLNEKERRSSAELYFLKVVLQEKDSIDDGIGLPSWKLTLCLLVSWISVILITSQGVKSSGKASYFLAIFPYIILFSLLIRAVTLDGAATGILFFVTPKWSKLFEPSVWYAAITQCFFSLSVCFGPILTYSSHNDFKHNLYRDVLIVTTLDTFTSFIAGCTIFGILGNLAHKMGLEDISKVVKSGVGLAFVSYPDAIAKFNVVPQLFAVLFFVMMFVLGVGSIVGMVSGLAHSLKEKLPNVQIWKIVLCICSMSFAASTIYVTPVRGGQFLLNLVDYYGTSFVVFFVASFEITAIMWVYELIVTFTYTLKLKRSIIFLQTGIENFLNDVEFMLDRKTGSYWRICWFLVTPLILLFIFFYTFATLQLLTYGKKEYPISAHAAGIVVSCLGIFQIPFWMIVKLLKNRNLPLSKFGFFFVEYKKVFSANLAMGAKGYRAQKGLASIQRGEREAEKSQKEAKMGSIDTHFD</sequence>
<feature type="binding site" evidence="14">
    <location>
        <position position="60"/>
    </location>
    <ligand>
        <name>Na(+)</name>
        <dbReference type="ChEBI" id="CHEBI:29101"/>
        <label>1</label>
    </ligand>
</feature>
<dbReference type="GO" id="GO:0005283">
    <property type="term" value="F:amino acid:sodium symporter activity"/>
    <property type="evidence" value="ECO:0007669"/>
    <property type="project" value="TreeGrafter"/>
</dbReference>
<evidence type="ECO:0000256" key="14">
    <source>
        <dbReference type="PIRSR" id="PIRSR600175-1"/>
    </source>
</evidence>
<feature type="binding site" evidence="14">
    <location>
        <position position="406"/>
    </location>
    <ligand>
        <name>Na(+)</name>
        <dbReference type="ChEBI" id="CHEBI:29101"/>
        <label>1</label>
    </ligand>
</feature>
<evidence type="ECO:0000313" key="19">
    <source>
        <dbReference type="Proteomes" id="UP000242457"/>
    </source>
</evidence>
<dbReference type="OrthoDB" id="6581954at2759"/>
<dbReference type="PROSITE" id="PS00610">
    <property type="entry name" value="NA_NEUROTRAN_SYMP_1"/>
    <property type="match status" value="1"/>
</dbReference>
<evidence type="ECO:0000256" key="8">
    <source>
        <dbReference type="ARBA" id="ARBA00023053"/>
    </source>
</evidence>
<accession>A0A2A3EBQ2</accession>
<evidence type="ECO:0000256" key="7">
    <source>
        <dbReference type="ARBA" id="ARBA00022989"/>
    </source>
</evidence>
<name>A0A2A3EBQ2_APICC</name>
<feature type="binding site" evidence="14">
    <location>
        <position position="303"/>
    </location>
    <ligand>
        <name>Na(+)</name>
        <dbReference type="ChEBI" id="CHEBI:29101"/>
        <label>1</label>
    </ligand>
</feature>
<feature type="region of interest" description="Disordered" evidence="16">
    <location>
        <begin position="1"/>
        <end position="21"/>
    </location>
</feature>
<dbReference type="GO" id="GO:0089718">
    <property type="term" value="P:amino acid import across plasma membrane"/>
    <property type="evidence" value="ECO:0007669"/>
    <property type="project" value="TreeGrafter"/>
</dbReference>
<keyword evidence="10 17" id="KW-0472">Membrane</keyword>
<organism evidence="18 19">
    <name type="scientific">Apis cerana cerana</name>
    <name type="common">Oriental honeybee</name>
    <dbReference type="NCBI Taxonomy" id="94128"/>
    <lineage>
        <taxon>Eukaryota</taxon>
        <taxon>Metazoa</taxon>
        <taxon>Ecdysozoa</taxon>
        <taxon>Arthropoda</taxon>
        <taxon>Hexapoda</taxon>
        <taxon>Insecta</taxon>
        <taxon>Pterygota</taxon>
        <taxon>Neoptera</taxon>
        <taxon>Endopterygota</taxon>
        <taxon>Hymenoptera</taxon>
        <taxon>Apocrita</taxon>
        <taxon>Aculeata</taxon>
        <taxon>Apoidea</taxon>
        <taxon>Anthophila</taxon>
        <taxon>Apidae</taxon>
        <taxon>Apis</taxon>
    </lineage>
</organism>
<keyword evidence="5 15" id="KW-0769">Symport</keyword>
<dbReference type="PANTHER" id="PTHR11616:SF321">
    <property type="entry name" value="SODIUM-DEPENDENT NUTRIENT AMINO ACID TRANSPORTER 1-RELATED"/>
    <property type="match status" value="1"/>
</dbReference>
<reference evidence="18 19" key="1">
    <citation type="submission" date="2014-07" db="EMBL/GenBank/DDBJ databases">
        <title>Genomic and transcriptomic analysis on Apis cerana provide comprehensive insights into honey bee biology.</title>
        <authorList>
            <person name="Diao Q."/>
            <person name="Sun L."/>
            <person name="Zheng H."/>
            <person name="Zheng H."/>
            <person name="Xu S."/>
            <person name="Wang S."/>
            <person name="Zeng Z."/>
            <person name="Hu F."/>
            <person name="Su S."/>
            <person name="Wu J."/>
        </authorList>
    </citation>
    <scope>NUCLEOTIDE SEQUENCE [LARGE SCALE GENOMIC DNA]</scope>
    <source>
        <tissue evidence="18">Pupae without intestine</tissue>
    </source>
</reference>
<evidence type="ECO:0000256" key="12">
    <source>
        <dbReference type="ARBA" id="ARBA00023201"/>
    </source>
</evidence>
<evidence type="ECO:0000256" key="17">
    <source>
        <dbReference type="SAM" id="Phobius"/>
    </source>
</evidence>
<dbReference type="STRING" id="94128.A0A2A3EBQ2"/>
<keyword evidence="12" id="KW-0739">Sodium transport</keyword>
<dbReference type="Proteomes" id="UP000242457">
    <property type="component" value="Unassembled WGS sequence"/>
</dbReference>
<evidence type="ECO:0000256" key="11">
    <source>
        <dbReference type="ARBA" id="ARBA00023180"/>
    </source>
</evidence>
<keyword evidence="3 15" id="KW-0813">Transport</keyword>
<keyword evidence="19" id="KW-1185">Reference proteome</keyword>
<evidence type="ECO:0000256" key="6">
    <source>
        <dbReference type="ARBA" id="ARBA00022970"/>
    </source>
</evidence>
<dbReference type="GO" id="GO:0005886">
    <property type="term" value="C:plasma membrane"/>
    <property type="evidence" value="ECO:0007669"/>
    <property type="project" value="TreeGrafter"/>
</dbReference>
<comment type="subcellular location">
    <subcellularLocation>
        <location evidence="1">Membrane</location>
        <topology evidence="1">Multi-pass membrane protein</topology>
    </subcellularLocation>
</comment>
<keyword evidence="14" id="KW-0479">Metal-binding</keyword>
<dbReference type="CDD" id="cd10324">
    <property type="entry name" value="SLC6sbd"/>
    <property type="match status" value="1"/>
</dbReference>
<evidence type="ECO:0000256" key="1">
    <source>
        <dbReference type="ARBA" id="ARBA00004141"/>
    </source>
</evidence>
<keyword evidence="6" id="KW-0029">Amino-acid transport</keyword>
<evidence type="ECO:0000256" key="13">
    <source>
        <dbReference type="ARBA" id="ARBA00037785"/>
    </source>
</evidence>
<feature type="transmembrane region" description="Helical" evidence="17">
    <location>
        <begin position="219"/>
        <end position="237"/>
    </location>
</feature>
<evidence type="ECO:0000256" key="2">
    <source>
        <dbReference type="ARBA" id="ARBA00006459"/>
    </source>
</evidence>
<feature type="transmembrane region" description="Helical" evidence="17">
    <location>
        <begin position="74"/>
        <end position="92"/>
    </location>
</feature>
<keyword evidence="4 15" id="KW-0812">Transmembrane</keyword>
<feature type="transmembrane region" description="Helical" evidence="17">
    <location>
        <begin position="249"/>
        <end position="280"/>
    </location>
</feature>
<dbReference type="InterPro" id="IPR037272">
    <property type="entry name" value="SNS_sf"/>
</dbReference>
<feature type="transmembrane region" description="Helical" evidence="17">
    <location>
        <begin position="560"/>
        <end position="583"/>
    </location>
</feature>